<feature type="transmembrane region" description="Helical" evidence="1">
    <location>
        <begin position="94"/>
        <end position="112"/>
    </location>
</feature>
<feature type="transmembrane region" description="Helical" evidence="1">
    <location>
        <begin position="56"/>
        <end position="74"/>
    </location>
</feature>
<keyword evidence="1" id="KW-0812">Transmembrane</keyword>
<feature type="transmembrane region" description="Helical" evidence="1">
    <location>
        <begin position="161"/>
        <end position="180"/>
    </location>
</feature>
<dbReference type="RefSeq" id="WP_203785575.1">
    <property type="nucleotide sequence ID" value="NZ_BOMV01000063.1"/>
</dbReference>
<keyword evidence="3" id="KW-1185">Reference proteome</keyword>
<evidence type="ECO:0000313" key="2">
    <source>
        <dbReference type="EMBL" id="GIE98560.1"/>
    </source>
</evidence>
<feature type="transmembrane region" description="Helical" evidence="1">
    <location>
        <begin position="124"/>
        <end position="141"/>
    </location>
</feature>
<keyword evidence="1" id="KW-0472">Membrane</keyword>
<reference evidence="2" key="1">
    <citation type="submission" date="2021-01" db="EMBL/GenBank/DDBJ databases">
        <title>Whole genome shotgun sequence of Actinoplanes rishiriensis NBRC 108556.</title>
        <authorList>
            <person name="Komaki H."/>
            <person name="Tamura T."/>
        </authorList>
    </citation>
    <scope>NUCLEOTIDE SEQUENCE</scope>
    <source>
        <strain evidence="2">NBRC 108556</strain>
    </source>
</reference>
<protein>
    <submittedName>
        <fullName evidence="2">Uncharacterized protein</fullName>
    </submittedName>
</protein>
<comment type="caution">
    <text evidence="2">The sequence shown here is derived from an EMBL/GenBank/DDBJ whole genome shotgun (WGS) entry which is preliminary data.</text>
</comment>
<keyword evidence="1" id="KW-1133">Transmembrane helix</keyword>
<name>A0A919K405_9ACTN</name>
<evidence type="ECO:0000256" key="1">
    <source>
        <dbReference type="SAM" id="Phobius"/>
    </source>
</evidence>
<dbReference type="AlphaFoldDB" id="A0A919K405"/>
<feature type="transmembrane region" description="Helical" evidence="1">
    <location>
        <begin position="30"/>
        <end position="49"/>
    </location>
</feature>
<gene>
    <name evidence="2" type="ORF">Ari01nite_60250</name>
</gene>
<dbReference type="InterPro" id="IPR049713">
    <property type="entry name" value="Pr6Pr-like"/>
</dbReference>
<evidence type="ECO:0000313" key="3">
    <source>
        <dbReference type="Proteomes" id="UP000636960"/>
    </source>
</evidence>
<dbReference type="EMBL" id="BOMV01000063">
    <property type="protein sequence ID" value="GIE98560.1"/>
    <property type="molecule type" value="Genomic_DNA"/>
</dbReference>
<organism evidence="2 3">
    <name type="scientific">Paractinoplanes rishiriensis</name>
    <dbReference type="NCBI Taxonomy" id="1050105"/>
    <lineage>
        <taxon>Bacteria</taxon>
        <taxon>Bacillati</taxon>
        <taxon>Actinomycetota</taxon>
        <taxon>Actinomycetes</taxon>
        <taxon>Micromonosporales</taxon>
        <taxon>Micromonosporaceae</taxon>
        <taxon>Paractinoplanes</taxon>
    </lineage>
</organism>
<proteinExistence type="predicted"/>
<dbReference type="NCBIfam" id="NF038065">
    <property type="entry name" value="Pr6Pr"/>
    <property type="match status" value="1"/>
</dbReference>
<dbReference type="Proteomes" id="UP000636960">
    <property type="component" value="Unassembled WGS sequence"/>
</dbReference>
<sequence>MLGKAAAGVVAAGLVLAFVAAPDAGGLCWYFTIQVCAGYLLLAPFRAAWAGPVRTALVVYLVVAGLVFVLVLANPWNPYSMAGDPAARGTVSDLGNLLLHVVAPPLALAAWWRDRPVLRHRGRLLLLLPVYPLGYLAAILLRGTEYLYSFLDVPAIGYPATVRNAVMLAAVTVATGLVVTRARH</sequence>
<accession>A0A919K405</accession>